<comment type="similarity">
    <text evidence="2 10">Belongs to the Mediator complex subunit 15 family.</text>
</comment>
<dbReference type="FunFam" id="1.10.246.20:FF:000002">
    <property type="entry name" value="Mediator of RNA polymerase II transcription subunit 15"/>
    <property type="match status" value="1"/>
</dbReference>
<keyword evidence="7 10" id="KW-0804">Transcription</keyword>
<dbReference type="GO" id="GO:0006355">
    <property type="term" value="P:regulation of DNA-templated transcription"/>
    <property type="evidence" value="ECO:0007669"/>
    <property type="project" value="InterPro"/>
</dbReference>
<feature type="region of interest" description="Disordered" evidence="11">
    <location>
        <begin position="242"/>
        <end position="359"/>
    </location>
</feature>
<dbReference type="OrthoDB" id="10055322at2759"/>
<dbReference type="PANTHER" id="PTHR31804">
    <property type="entry name" value="MEDIATOR OF RNA POLYMERASE II TRANSCRIPTION SUBUNIT 15"/>
    <property type="match status" value="1"/>
</dbReference>
<dbReference type="Proteomes" id="UP000494165">
    <property type="component" value="Unassembled WGS sequence"/>
</dbReference>
<comment type="function">
    <text evidence="10">Component of the Mediator complex, a coactivator involved in the regulated transcription of nearly all RNA polymerase II-dependent genes. Mediator functions as a bridge to convey information from gene-specific regulatory proteins to the basal RNA polymerase II transcription machinery. Mediator is recruited to promoters by direct interactions with regulatory proteins and serves as a scaffold for the assembly of a functional preinitiation complex with RNA polymerase II and the general transcription factors.</text>
</comment>
<evidence type="ECO:0000256" key="4">
    <source>
        <dbReference type="ARBA" id="ARBA00019613"/>
    </source>
</evidence>
<proteinExistence type="inferred from homology"/>
<evidence type="ECO:0000256" key="8">
    <source>
        <dbReference type="ARBA" id="ARBA00023242"/>
    </source>
</evidence>
<dbReference type="InterPro" id="IPR036529">
    <property type="entry name" value="KIX_dom_sf"/>
</dbReference>
<comment type="subcellular location">
    <subcellularLocation>
        <location evidence="1 10">Nucleus</location>
    </subcellularLocation>
</comment>
<evidence type="ECO:0000256" key="7">
    <source>
        <dbReference type="ARBA" id="ARBA00023163"/>
    </source>
</evidence>
<evidence type="ECO:0000256" key="10">
    <source>
        <dbReference type="RuleBase" id="RU364148"/>
    </source>
</evidence>
<dbReference type="Pfam" id="PF21538">
    <property type="entry name" value="Med15_M"/>
    <property type="match status" value="1"/>
</dbReference>
<keyword evidence="5 10" id="KW-0805">Transcription regulation</keyword>
<organism evidence="15 16">
    <name type="scientific">Cloeon dipterum</name>
    <dbReference type="NCBI Taxonomy" id="197152"/>
    <lineage>
        <taxon>Eukaryota</taxon>
        <taxon>Metazoa</taxon>
        <taxon>Ecdysozoa</taxon>
        <taxon>Arthropoda</taxon>
        <taxon>Hexapoda</taxon>
        <taxon>Insecta</taxon>
        <taxon>Pterygota</taxon>
        <taxon>Palaeoptera</taxon>
        <taxon>Ephemeroptera</taxon>
        <taxon>Pisciforma</taxon>
        <taxon>Baetidae</taxon>
        <taxon>Cloeon</taxon>
    </lineage>
</organism>
<dbReference type="Pfam" id="PF21539">
    <property type="entry name" value="Med15_C"/>
    <property type="match status" value="1"/>
</dbReference>
<evidence type="ECO:0000259" key="12">
    <source>
        <dbReference type="Pfam" id="PF09606"/>
    </source>
</evidence>
<feature type="compositionally biased region" description="Polar residues" evidence="11">
    <location>
        <begin position="270"/>
        <end position="288"/>
    </location>
</feature>
<dbReference type="PANTHER" id="PTHR31804:SF3">
    <property type="entry name" value="MEDIATOR OF RNA POLYMERASE II TRANSCRIPTION SUBUNIT 15"/>
    <property type="match status" value="1"/>
</dbReference>
<evidence type="ECO:0000256" key="6">
    <source>
        <dbReference type="ARBA" id="ARBA00023159"/>
    </source>
</evidence>
<keyword evidence="16" id="KW-1185">Reference proteome</keyword>
<keyword evidence="6 10" id="KW-0010">Activator</keyword>
<dbReference type="GO" id="GO:0005634">
    <property type="term" value="C:nucleus"/>
    <property type="evidence" value="ECO:0007669"/>
    <property type="project" value="UniProtKB-SubCell"/>
</dbReference>
<evidence type="ECO:0000256" key="11">
    <source>
        <dbReference type="SAM" id="MobiDB-lite"/>
    </source>
</evidence>
<gene>
    <name evidence="10" type="primary">MED15</name>
    <name evidence="15" type="ORF">CLODIP_2_CD13030</name>
</gene>
<evidence type="ECO:0000259" key="14">
    <source>
        <dbReference type="Pfam" id="PF21539"/>
    </source>
</evidence>
<reference evidence="15 16" key="1">
    <citation type="submission" date="2020-04" db="EMBL/GenBank/DDBJ databases">
        <authorList>
            <person name="Alioto T."/>
            <person name="Alioto T."/>
            <person name="Gomez Garrido J."/>
        </authorList>
    </citation>
    <scope>NUCLEOTIDE SEQUENCE [LARGE SCALE GENOMIC DNA]</scope>
</reference>
<dbReference type="InterPro" id="IPR048386">
    <property type="entry name" value="Med15_C"/>
</dbReference>
<feature type="compositionally biased region" description="Low complexity" evidence="11">
    <location>
        <begin position="153"/>
        <end position="175"/>
    </location>
</feature>
<comment type="subunit">
    <text evidence="3 10">Component of the Mediator complex.</text>
</comment>
<evidence type="ECO:0000313" key="15">
    <source>
        <dbReference type="EMBL" id="CAB3375091.1"/>
    </source>
</evidence>
<name>A0A8S1D2R5_9INSE</name>
<evidence type="ECO:0000256" key="3">
    <source>
        <dbReference type="ARBA" id="ARBA00011837"/>
    </source>
</evidence>
<evidence type="ECO:0000259" key="13">
    <source>
        <dbReference type="Pfam" id="PF21538"/>
    </source>
</evidence>
<feature type="compositionally biased region" description="Polar residues" evidence="11">
    <location>
        <begin position="211"/>
        <end position="223"/>
    </location>
</feature>
<dbReference type="GO" id="GO:0003712">
    <property type="term" value="F:transcription coregulator activity"/>
    <property type="evidence" value="ECO:0007669"/>
    <property type="project" value="InterPro"/>
</dbReference>
<dbReference type="AlphaFoldDB" id="A0A8S1D2R5"/>
<dbReference type="InterPro" id="IPR019087">
    <property type="entry name" value="Med15_N"/>
</dbReference>
<feature type="domain" description="Mediator of RNA polymerase II transcription subunit 15 N-terminal" evidence="12">
    <location>
        <begin position="5"/>
        <end position="73"/>
    </location>
</feature>
<comment type="caution">
    <text evidence="15">The sequence shown here is derived from an EMBL/GenBank/DDBJ whole genome shotgun (WGS) entry which is preliminary data.</text>
</comment>
<feature type="domain" description="ARC105/Med15 mediator subunit C-terminal" evidence="14">
    <location>
        <begin position="507"/>
        <end position="614"/>
    </location>
</feature>
<feature type="compositionally biased region" description="Polar residues" evidence="11">
    <location>
        <begin position="341"/>
        <end position="358"/>
    </location>
</feature>
<evidence type="ECO:0000256" key="1">
    <source>
        <dbReference type="ARBA" id="ARBA00004123"/>
    </source>
</evidence>
<evidence type="ECO:0000313" key="16">
    <source>
        <dbReference type="Proteomes" id="UP000494165"/>
    </source>
</evidence>
<feature type="region of interest" description="Disordered" evidence="11">
    <location>
        <begin position="153"/>
        <end position="227"/>
    </location>
</feature>
<dbReference type="InterPro" id="IPR048385">
    <property type="entry name" value="Med15_central"/>
</dbReference>
<evidence type="ECO:0000256" key="9">
    <source>
        <dbReference type="ARBA" id="ARBA00032016"/>
    </source>
</evidence>
<evidence type="ECO:0000256" key="2">
    <source>
        <dbReference type="ARBA" id="ARBA00009807"/>
    </source>
</evidence>
<accession>A0A8S1D2R5</accession>
<dbReference type="Gene3D" id="1.10.246.20">
    <property type="entry name" value="Coactivator CBP, KIX domain"/>
    <property type="match status" value="1"/>
</dbReference>
<dbReference type="Pfam" id="PF09606">
    <property type="entry name" value="Med15_N"/>
    <property type="match status" value="1"/>
</dbReference>
<feature type="domain" description="ARC105/Med15 mediator subunit central" evidence="13">
    <location>
        <begin position="361"/>
        <end position="479"/>
    </location>
</feature>
<evidence type="ECO:0000256" key="5">
    <source>
        <dbReference type="ARBA" id="ARBA00023015"/>
    </source>
</evidence>
<keyword evidence="8 10" id="KW-0539">Nucleus</keyword>
<sequence>MAANEDNSWRTPAFRQSVVAKIDEAIRVSGMPTTRNSIEMESHVFQKAKNKEEYLGYVARLILHVREMNSKKGTHATAGGAGASIQGVGQGIPDPINALQTLARQGANPLMVTGMPGAGGQMQQMPPGQQMAGQVPQQAQQQMPPGMMVGQMMGQQPQQGMMPGQPQPNPQQGQMSPAMVQQFGPRPGVQPMQGMPNRMPPNMGIPMGQMSGYQVQSPQQMPNQLAQQLQLQQQQLQQQQQQQAAQRKQAEMAMAANAGNQPPFGPRAGTPNQAFLGQSPNPTVNPGSVPSPAGGMGPGLQPGTLAGSPAMVASPSPQMGTPLGGPPGSVGPPRSMAMVASPSSSLNTPAMANSSPCATQEDHVYREKVRQLSKYIEPLRKMVARIDEEDAERHKKMKNLLELLTNPTKRMPIDTLIKCEKVLEKLDFKRGEVVSVPPAPQLNVYKEHDMFSPLMDVISANVSNPLFNHTLQRTFGPVVDALVKNDLARLLPVTRKRKIADPPDETPEALQGEIARLDQRFKVSLNPNQHPGSLAIHLTCWLDDKHLPIVPPINLTVPEDYPSSNPKCDLAADEYASTPFLSAVQKALAARIHMLPSSYSVSQLLDTWEMSVRQASSPAHTAEMSQISVSLGL</sequence>
<protein>
    <recommendedName>
        <fullName evidence="4 10">Mediator of RNA polymerase II transcription subunit 15</fullName>
    </recommendedName>
    <alternativeName>
        <fullName evidence="9 10">Mediator complex subunit 15</fullName>
    </alternativeName>
</protein>
<dbReference type="EMBL" id="CADEPI010000107">
    <property type="protein sequence ID" value="CAB3375091.1"/>
    <property type="molecule type" value="Genomic_DNA"/>
</dbReference>